<dbReference type="Proteomes" id="UP000265520">
    <property type="component" value="Unassembled WGS sequence"/>
</dbReference>
<reference evidence="2 3" key="1">
    <citation type="journal article" date="2018" name="Front. Plant Sci.">
        <title>Red Clover (Trifolium pratense) and Zigzag Clover (T. medium) - A Picture of Genomic Similarities and Differences.</title>
        <authorList>
            <person name="Dluhosova J."/>
            <person name="Istvanek J."/>
            <person name="Nedelnik J."/>
            <person name="Repkova J."/>
        </authorList>
    </citation>
    <scope>NUCLEOTIDE SEQUENCE [LARGE SCALE GENOMIC DNA]</scope>
    <source>
        <strain evidence="3">cv. 10/8</strain>
        <tissue evidence="2">Leaf</tissue>
    </source>
</reference>
<feature type="non-terminal residue" evidence="2">
    <location>
        <position position="1"/>
    </location>
</feature>
<evidence type="ECO:0000256" key="1">
    <source>
        <dbReference type="SAM" id="MobiDB-lite"/>
    </source>
</evidence>
<keyword evidence="3" id="KW-1185">Reference proteome</keyword>
<sequence>REKMQLKVNKENLSEDRSGQEREDIQESGASYGRKENGGGGGGGGGFSRVIGSRVSVQERIEERHDKFNSKRPILFVCH</sequence>
<dbReference type="EMBL" id="LXQA010476888">
    <property type="protein sequence ID" value="MCI54292.1"/>
    <property type="molecule type" value="Genomic_DNA"/>
</dbReference>
<protein>
    <submittedName>
        <fullName evidence="2">Uncharacterized protein</fullName>
    </submittedName>
</protein>
<name>A0A392T0I9_9FABA</name>
<feature type="compositionally biased region" description="Basic and acidic residues" evidence="1">
    <location>
        <begin position="1"/>
        <end position="25"/>
    </location>
</feature>
<proteinExistence type="predicted"/>
<evidence type="ECO:0000313" key="2">
    <source>
        <dbReference type="EMBL" id="MCI54292.1"/>
    </source>
</evidence>
<dbReference type="AlphaFoldDB" id="A0A392T0I9"/>
<evidence type="ECO:0000313" key="3">
    <source>
        <dbReference type="Proteomes" id="UP000265520"/>
    </source>
</evidence>
<accession>A0A392T0I9</accession>
<organism evidence="2 3">
    <name type="scientific">Trifolium medium</name>
    <dbReference type="NCBI Taxonomy" id="97028"/>
    <lineage>
        <taxon>Eukaryota</taxon>
        <taxon>Viridiplantae</taxon>
        <taxon>Streptophyta</taxon>
        <taxon>Embryophyta</taxon>
        <taxon>Tracheophyta</taxon>
        <taxon>Spermatophyta</taxon>
        <taxon>Magnoliopsida</taxon>
        <taxon>eudicotyledons</taxon>
        <taxon>Gunneridae</taxon>
        <taxon>Pentapetalae</taxon>
        <taxon>rosids</taxon>
        <taxon>fabids</taxon>
        <taxon>Fabales</taxon>
        <taxon>Fabaceae</taxon>
        <taxon>Papilionoideae</taxon>
        <taxon>50 kb inversion clade</taxon>
        <taxon>NPAAA clade</taxon>
        <taxon>Hologalegina</taxon>
        <taxon>IRL clade</taxon>
        <taxon>Trifolieae</taxon>
        <taxon>Trifolium</taxon>
    </lineage>
</organism>
<feature type="region of interest" description="Disordered" evidence="1">
    <location>
        <begin position="1"/>
        <end position="51"/>
    </location>
</feature>
<feature type="compositionally biased region" description="Gly residues" evidence="1">
    <location>
        <begin position="38"/>
        <end position="47"/>
    </location>
</feature>
<comment type="caution">
    <text evidence="2">The sequence shown here is derived from an EMBL/GenBank/DDBJ whole genome shotgun (WGS) entry which is preliminary data.</text>
</comment>